<name>A0ABQ8WZV4_PENCH</name>
<organism evidence="1 2">
    <name type="scientific">Penicillium chrysogenum</name>
    <name type="common">Penicillium notatum</name>
    <dbReference type="NCBI Taxonomy" id="5076"/>
    <lineage>
        <taxon>Eukaryota</taxon>
        <taxon>Fungi</taxon>
        <taxon>Dikarya</taxon>
        <taxon>Ascomycota</taxon>
        <taxon>Pezizomycotina</taxon>
        <taxon>Eurotiomycetes</taxon>
        <taxon>Eurotiomycetidae</taxon>
        <taxon>Eurotiales</taxon>
        <taxon>Aspergillaceae</taxon>
        <taxon>Penicillium</taxon>
        <taxon>Penicillium chrysogenum species complex</taxon>
    </lineage>
</organism>
<evidence type="ECO:0000313" key="1">
    <source>
        <dbReference type="EMBL" id="KAJ5284241.1"/>
    </source>
</evidence>
<protein>
    <submittedName>
        <fullName evidence="1">Uncharacterized protein</fullName>
    </submittedName>
</protein>
<reference evidence="1 2" key="1">
    <citation type="journal article" date="2023" name="IMA Fungus">
        <title>Comparative genomic study of the Penicillium genus elucidates a diverse pangenome and 15 lateral gene transfer events.</title>
        <authorList>
            <person name="Petersen C."/>
            <person name="Sorensen T."/>
            <person name="Nielsen M.R."/>
            <person name="Sondergaard T.E."/>
            <person name="Sorensen J.L."/>
            <person name="Fitzpatrick D.A."/>
            <person name="Frisvad J.C."/>
            <person name="Nielsen K.L."/>
        </authorList>
    </citation>
    <scope>NUCLEOTIDE SEQUENCE [LARGE SCALE GENOMIC DNA]</scope>
    <source>
        <strain evidence="1 2">IBT 3361</strain>
    </source>
</reference>
<sequence>MISPLSVVYDGKQTPPTILQALRIHLDDQLVHFTFELRLHLLHIRKDDPNLPNSQSQVVQLGSQRILVDCGEYDDTEYITDSLDEDNQPRAYADVHGLDRKLRPDQETFHDGTLPITKDDQPHDCFCAACSRSPARDQDAA</sequence>
<comment type="caution">
    <text evidence="1">The sequence shown here is derived from an EMBL/GenBank/DDBJ whole genome shotgun (WGS) entry which is preliminary data.</text>
</comment>
<proteinExistence type="predicted"/>
<dbReference type="EMBL" id="JAPVEB010000001">
    <property type="protein sequence ID" value="KAJ5284241.1"/>
    <property type="molecule type" value="Genomic_DNA"/>
</dbReference>
<accession>A0ABQ8WZV4</accession>
<evidence type="ECO:0000313" key="2">
    <source>
        <dbReference type="Proteomes" id="UP001220256"/>
    </source>
</evidence>
<dbReference type="Proteomes" id="UP001220256">
    <property type="component" value="Unassembled WGS sequence"/>
</dbReference>
<keyword evidence="2" id="KW-1185">Reference proteome</keyword>
<gene>
    <name evidence="1" type="ORF">N7505_002221</name>
</gene>